<protein>
    <submittedName>
        <fullName evidence="6">LysR family transcriptional regulator</fullName>
    </submittedName>
</protein>
<keyword evidence="4" id="KW-0804">Transcription</keyword>
<dbReference type="Proteomes" id="UP001418796">
    <property type="component" value="Unassembled WGS sequence"/>
</dbReference>
<name>A0ABU9VN42_9BACI</name>
<gene>
    <name evidence="6" type="ORF">MKY91_19290</name>
</gene>
<proteinExistence type="inferred from homology"/>
<dbReference type="SUPFAM" id="SSF53850">
    <property type="entry name" value="Periplasmic binding protein-like II"/>
    <property type="match status" value="1"/>
</dbReference>
<dbReference type="EMBL" id="JBCITK010000001">
    <property type="protein sequence ID" value="MEN0645312.1"/>
    <property type="molecule type" value="Genomic_DNA"/>
</dbReference>
<dbReference type="Pfam" id="PF03466">
    <property type="entry name" value="LysR_substrate"/>
    <property type="match status" value="1"/>
</dbReference>
<evidence type="ECO:0000256" key="1">
    <source>
        <dbReference type="ARBA" id="ARBA00009437"/>
    </source>
</evidence>
<dbReference type="PROSITE" id="PS50931">
    <property type="entry name" value="HTH_LYSR"/>
    <property type="match status" value="1"/>
</dbReference>
<evidence type="ECO:0000313" key="6">
    <source>
        <dbReference type="EMBL" id="MEN0645312.1"/>
    </source>
</evidence>
<evidence type="ECO:0000256" key="3">
    <source>
        <dbReference type="ARBA" id="ARBA00023125"/>
    </source>
</evidence>
<dbReference type="Gene3D" id="1.10.10.10">
    <property type="entry name" value="Winged helix-like DNA-binding domain superfamily/Winged helix DNA-binding domain"/>
    <property type="match status" value="1"/>
</dbReference>
<keyword evidence="7" id="KW-1185">Reference proteome</keyword>
<keyword evidence="2" id="KW-0805">Transcription regulation</keyword>
<dbReference type="PANTHER" id="PTHR30126:SF64">
    <property type="entry name" value="HTH-TYPE TRANSCRIPTIONAL REGULATOR CITR"/>
    <property type="match status" value="1"/>
</dbReference>
<evidence type="ECO:0000256" key="2">
    <source>
        <dbReference type="ARBA" id="ARBA00023015"/>
    </source>
</evidence>
<feature type="domain" description="HTH lysR-type" evidence="5">
    <location>
        <begin position="1"/>
        <end position="56"/>
    </location>
</feature>
<dbReference type="InterPro" id="IPR036390">
    <property type="entry name" value="WH_DNA-bd_sf"/>
</dbReference>
<evidence type="ECO:0000256" key="4">
    <source>
        <dbReference type="ARBA" id="ARBA00023163"/>
    </source>
</evidence>
<evidence type="ECO:0000313" key="7">
    <source>
        <dbReference type="Proteomes" id="UP001418796"/>
    </source>
</evidence>
<dbReference type="InterPro" id="IPR036388">
    <property type="entry name" value="WH-like_DNA-bd_sf"/>
</dbReference>
<accession>A0ABU9VN42</accession>
<dbReference type="SUPFAM" id="SSF46785">
    <property type="entry name" value="Winged helix' DNA-binding domain"/>
    <property type="match status" value="1"/>
</dbReference>
<dbReference type="RefSeq" id="WP_343132152.1">
    <property type="nucleotide sequence ID" value="NZ_JBCITK010000001.1"/>
</dbReference>
<sequence>MHWIESFLTAAHYENFRKAASSLYVSQPTITVHIHQLEKLIGAELFERTGRRIVLTHYGREFVPHARAMLTTYQAGMSHMDKKVQGFLKEVRVAVSPLIATSYLPHWIKVFTKAHPNTEVKIEVMESKLIGPAVNEGEVDIGLSRMPIISNQLSCKQIHSEKVVFVVPHDGRDVESGLPIDAEEILSEQVLLTHNHPMYWEELLRSCKRLVPTIREMKVSQVHVTKRFIEEGLGCSFLPLSSVRRELAEGRMLEGELPSLELPVVSTYLLTKSPSPEAMTLEETILYLT</sequence>
<keyword evidence="3" id="KW-0238">DNA-binding</keyword>
<dbReference type="Pfam" id="PF00126">
    <property type="entry name" value="HTH_1"/>
    <property type="match status" value="1"/>
</dbReference>
<dbReference type="PRINTS" id="PR00039">
    <property type="entry name" value="HTHLYSR"/>
</dbReference>
<dbReference type="CDD" id="cd05466">
    <property type="entry name" value="PBP2_LTTR_substrate"/>
    <property type="match status" value="1"/>
</dbReference>
<comment type="similarity">
    <text evidence="1">Belongs to the LysR transcriptional regulatory family.</text>
</comment>
<evidence type="ECO:0000259" key="5">
    <source>
        <dbReference type="PROSITE" id="PS50931"/>
    </source>
</evidence>
<dbReference type="PANTHER" id="PTHR30126">
    <property type="entry name" value="HTH-TYPE TRANSCRIPTIONAL REGULATOR"/>
    <property type="match status" value="1"/>
</dbReference>
<dbReference type="InterPro" id="IPR005119">
    <property type="entry name" value="LysR_subst-bd"/>
</dbReference>
<dbReference type="Gene3D" id="3.40.190.10">
    <property type="entry name" value="Periplasmic binding protein-like II"/>
    <property type="match status" value="2"/>
</dbReference>
<organism evidence="6 7">
    <name type="scientific">Alkalicoccobacillus gibsonii</name>
    <dbReference type="NCBI Taxonomy" id="79881"/>
    <lineage>
        <taxon>Bacteria</taxon>
        <taxon>Bacillati</taxon>
        <taxon>Bacillota</taxon>
        <taxon>Bacilli</taxon>
        <taxon>Bacillales</taxon>
        <taxon>Bacillaceae</taxon>
        <taxon>Alkalicoccobacillus</taxon>
    </lineage>
</organism>
<reference evidence="6 7" key="1">
    <citation type="submission" date="2024-03" db="EMBL/GenBank/DDBJ databases">
        <title>Bacilli Hybrid Assemblies.</title>
        <authorList>
            <person name="Kovac J."/>
        </authorList>
    </citation>
    <scope>NUCLEOTIDE SEQUENCE [LARGE SCALE GENOMIC DNA]</scope>
    <source>
        <strain evidence="6 7">FSL R7-0666</strain>
    </source>
</reference>
<dbReference type="InterPro" id="IPR000847">
    <property type="entry name" value="LysR_HTH_N"/>
</dbReference>
<comment type="caution">
    <text evidence="6">The sequence shown here is derived from an EMBL/GenBank/DDBJ whole genome shotgun (WGS) entry which is preliminary data.</text>
</comment>